<keyword evidence="2" id="KW-0732">Signal</keyword>
<dbReference type="AlphaFoldDB" id="A0A2A9CWW5"/>
<evidence type="ECO:0000259" key="3">
    <source>
        <dbReference type="Pfam" id="PF06030"/>
    </source>
</evidence>
<feature type="domain" description="WxL Interacting Protein peptidoglycan binding" evidence="3">
    <location>
        <begin position="41"/>
        <end position="145"/>
    </location>
</feature>
<dbReference type="EMBL" id="PDJC01000001">
    <property type="protein sequence ID" value="PFG18162.1"/>
    <property type="molecule type" value="Genomic_DNA"/>
</dbReference>
<proteinExistence type="predicted"/>
<sequence>MVTRSTFVRGIAAAAAALLAVSWLPTTAWADDASWTVRTASNDFGKSRTSFSYAVEPGGSIDDELVVANHGKQPIELAIYAADGYTTTNGQLDLLTKDQQSTGIGAWVKPSVERVTIAPDKEQAVAFRVAVPTNASPGDYVGGIVTSLSSEGASGISVDRRLGIRIGLRVGGALAPELAVDGVQVSWGGWLNPLASGDATISYTLHNNGNTVLAAQSSALVNGPFGWFASPPVTATAPPKLLPGESWTQTVQVPGVLAGFVVFATVSAVPLVIDASGSTSPLAPVTASGSTMALPVFPLLALVLVVGAVLLTIWLRRRAKAAQDARIEAAVRDALAGTGTAVASPASADEDEVEVH</sequence>
<protein>
    <submittedName>
        <fullName evidence="4">Uncharacterized protein DUF916</fullName>
    </submittedName>
</protein>
<dbReference type="PROSITE" id="PS51318">
    <property type="entry name" value="TAT"/>
    <property type="match status" value="1"/>
</dbReference>
<evidence type="ECO:0000313" key="4">
    <source>
        <dbReference type="EMBL" id="PFG18162.1"/>
    </source>
</evidence>
<feature type="chain" id="PRO_5013106281" evidence="2">
    <location>
        <begin position="31"/>
        <end position="356"/>
    </location>
</feature>
<reference evidence="4 5" key="1">
    <citation type="submission" date="2017-10" db="EMBL/GenBank/DDBJ databases">
        <title>Sequencing the genomes of 1000 actinobacteria strains.</title>
        <authorList>
            <person name="Klenk H.-P."/>
        </authorList>
    </citation>
    <scope>NUCLEOTIDE SEQUENCE [LARGE SCALE GENOMIC DNA]</scope>
    <source>
        <strain evidence="4 5">DSM 15597</strain>
    </source>
</reference>
<accession>A0A2A9CWW5</accession>
<keyword evidence="5" id="KW-1185">Reference proteome</keyword>
<dbReference type="OrthoDB" id="4336304at2"/>
<dbReference type="InterPro" id="IPR010317">
    <property type="entry name" value="WxLIP_PGBD"/>
</dbReference>
<keyword evidence="1" id="KW-0812">Transmembrane</keyword>
<comment type="caution">
    <text evidence="4">The sequence shown here is derived from an EMBL/GenBank/DDBJ whole genome shotgun (WGS) entry which is preliminary data.</text>
</comment>
<dbReference type="Proteomes" id="UP000226079">
    <property type="component" value="Unassembled WGS sequence"/>
</dbReference>
<dbReference type="InterPro" id="IPR006311">
    <property type="entry name" value="TAT_signal"/>
</dbReference>
<evidence type="ECO:0000256" key="2">
    <source>
        <dbReference type="SAM" id="SignalP"/>
    </source>
</evidence>
<feature type="signal peptide" evidence="2">
    <location>
        <begin position="1"/>
        <end position="30"/>
    </location>
</feature>
<evidence type="ECO:0000256" key="1">
    <source>
        <dbReference type="SAM" id="Phobius"/>
    </source>
</evidence>
<keyword evidence="1" id="KW-0472">Membrane</keyword>
<keyword evidence="1" id="KW-1133">Transmembrane helix</keyword>
<feature type="transmembrane region" description="Helical" evidence="1">
    <location>
        <begin position="292"/>
        <end position="315"/>
    </location>
</feature>
<dbReference type="Pfam" id="PF06030">
    <property type="entry name" value="WxLIP_PGBD"/>
    <property type="match status" value="1"/>
</dbReference>
<dbReference type="RefSeq" id="WP_098461535.1">
    <property type="nucleotide sequence ID" value="NZ_PDJC01000001.1"/>
</dbReference>
<name>A0A2A9CWW5_9ACTN</name>
<organism evidence="4 5">
    <name type="scientific">Propionicimonas paludicola</name>
    <dbReference type="NCBI Taxonomy" id="185243"/>
    <lineage>
        <taxon>Bacteria</taxon>
        <taxon>Bacillati</taxon>
        <taxon>Actinomycetota</taxon>
        <taxon>Actinomycetes</taxon>
        <taxon>Propionibacteriales</taxon>
        <taxon>Nocardioidaceae</taxon>
        <taxon>Propionicimonas</taxon>
    </lineage>
</organism>
<gene>
    <name evidence="4" type="ORF">ATK74_2743</name>
</gene>
<evidence type="ECO:0000313" key="5">
    <source>
        <dbReference type="Proteomes" id="UP000226079"/>
    </source>
</evidence>